<dbReference type="Gramene" id="XM_028378436.1">
    <property type="protein sequence ID" value="XP_028234237.1"/>
    <property type="gene ID" value="LOC114414080"/>
</dbReference>
<feature type="compositionally biased region" description="Polar residues" evidence="1">
    <location>
        <begin position="1"/>
        <end position="16"/>
    </location>
</feature>
<evidence type="ECO:0000313" key="3">
    <source>
        <dbReference type="Proteomes" id="UP000289340"/>
    </source>
</evidence>
<protein>
    <submittedName>
        <fullName evidence="2">Uncharacterized protein</fullName>
    </submittedName>
</protein>
<name>A0A445KCS1_GLYSO</name>
<dbReference type="Proteomes" id="UP000289340">
    <property type="component" value="Chromosome 6"/>
</dbReference>
<evidence type="ECO:0000256" key="1">
    <source>
        <dbReference type="SAM" id="MobiDB-lite"/>
    </source>
</evidence>
<reference evidence="2 3" key="1">
    <citation type="submission" date="2018-09" db="EMBL/GenBank/DDBJ databases">
        <title>A high-quality reference genome of wild soybean provides a powerful tool to mine soybean genomes.</title>
        <authorList>
            <person name="Xie M."/>
            <person name="Chung C.Y.L."/>
            <person name="Li M.-W."/>
            <person name="Wong F.-L."/>
            <person name="Chan T.-F."/>
            <person name="Lam H.-M."/>
        </authorList>
    </citation>
    <scope>NUCLEOTIDE SEQUENCE [LARGE SCALE GENOMIC DNA]</scope>
    <source>
        <strain evidence="3">cv. W05</strain>
        <tissue evidence="2">Hypocotyl of etiolated seedlings</tissue>
    </source>
</reference>
<gene>
    <name evidence="2" type="ORF">D0Y65_015354</name>
</gene>
<feature type="region of interest" description="Disordered" evidence="1">
    <location>
        <begin position="1"/>
        <end position="64"/>
    </location>
</feature>
<comment type="caution">
    <text evidence="2">The sequence shown here is derived from an EMBL/GenBank/DDBJ whole genome shotgun (WGS) entry which is preliminary data.</text>
</comment>
<proteinExistence type="predicted"/>
<dbReference type="AlphaFoldDB" id="A0A445KCS1"/>
<organism evidence="2 3">
    <name type="scientific">Glycine soja</name>
    <name type="common">Wild soybean</name>
    <dbReference type="NCBI Taxonomy" id="3848"/>
    <lineage>
        <taxon>Eukaryota</taxon>
        <taxon>Viridiplantae</taxon>
        <taxon>Streptophyta</taxon>
        <taxon>Embryophyta</taxon>
        <taxon>Tracheophyta</taxon>
        <taxon>Spermatophyta</taxon>
        <taxon>Magnoliopsida</taxon>
        <taxon>eudicotyledons</taxon>
        <taxon>Gunneridae</taxon>
        <taxon>Pentapetalae</taxon>
        <taxon>rosids</taxon>
        <taxon>fabids</taxon>
        <taxon>Fabales</taxon>
        <taxon>Fabaceae</taxon>
        <taxon>Papilionoideae</taxon>
        <taxon>50 kb inversion clade</taxon>
        <taxon>NPAAA clade</taxon>
        <taxon>indigoferoid/millettioid clade</taxon>
        <taxon>Phaseoleae</taxon>
        <taxon>Glycine</taxon>
        <taxon>Glycine subgen. Soja</taxon>
    </lineage>
</organism>
<evidence type="ECO:0000313" key="2">
    <source>
        <dbReference type="EMBL" id="RZC08614.1"/>
    </source>
</evidence>
<keyword evidence="3" id="KW-1185">Reference proteome</keyword>
<sequence length="192" mass="20647">MTTNTIATGNTNMTEEASTKHGGFGSRERRKSKYLRDPYTNIGDLRKHRTNSKVKQESPTQPIGSIKMSGVIATQPTGSTTMPSLTPTQPIGSTTMPSVTPTQPIGSISIPSVTPTQPIGSISIPSVIPTQPVVSMEAPSETPPSLEFMKQRLEMMASTMESSGHTLSPRMRAQLDAGIKNLLERVNARINV</sequence>
<dbReference type="EMBL" id="QZWG01000006">
    <property type="protein sequence ID" value="RZC08614.1"/>
    <property type="molecule type" value="Genomic_DNA"/>
</dbReference>
<accession>A0A445KCS1</accession>